<evidence type="ECO:0000256" key="2">
    <source>
        <dbReference type="ARBA" id="ARBA00022741"/>
    </source>
</evidence>
<name>A0A0D5NN26_9BACL</name>
<proteinExistence type="predicted"/>
<dbReference type="CDD" id="cd03214">
    <property type="entry name" value="ABC_Iron-Siderophores_B12_Hemin"/>
    <property type="match status" value="1"/>
</dbReference>
<dbReference type="RefSeq" id="WP_045672081.1">
    <property type="nucleotide sequence ID" value="NZ_CP011058.1"/>
</dbReference>
<dbReference type="PROSITE" id="PS50893">
    <property type="entry name" value="ABC_TRANSPORTER_2"/>
    <property type="match status" value="1"/>
</dbReference>
<dbReference type="SMART" id="SM00382">
    <property type="entry name" value="AAA"/>
    <property type="match status" value="1"/>
</dbReference>
<evidence type="ECO:0000313" key="7">
    <source>
        <dbReference type="Proteomes" id="UP000032633"/>
    </source>
</evidence>
<evidence type="ECO:0000256" key="4">
    <source>
        <dbReference type="ARBA" id="ARBA00022967"/>
    </source>
</evidence>
<accession>A0A0D5NN26</accession>
<feature type="domain" description="ABC transporter" evidence="5">
    <location>
        <begin position="2"/>
        <end position="238"/>
    </location>
</feature>
<evidence type="ECO:0000259" key="5">
    <source>
        <dbReference type="PROSITE" id="PS50893"/>
    </source>
</evidence>
<dbReference type="SUPFAM" id="SSF52540">
    <property type="entry name" value="P-loop containing nucleoside triphosphate hydrolases"/>
    <property type="match status" value="1"/>
</dbReference>
<organism evidence="6 7">
    <name type="scientific">Paenibacillus beijingensis</name>
    <dbReference type="NCBI Taxonomy" id="1126833"/>
    <lineage>
        <taxon>Bacteria</taxon>
        <taxon>Bacillati</taxon>
        <taxon>Bacillota</taxon>
        <taxon>Bacilli</taxon>
        <taxon>Bacillales</taxon>
        <taxon>Paenibacillaceae</taxon>
        <taxon>Paenibacillus</taxon>
    </lineage>
</organism>
<gene>
    <name evidence="6" type="ORF">VN24_21360</name>
</gene>
<dbReference type="PROSITE" id="PS00211">
    <property type="entry name" value="ABC_TRANSPORTER_1"/>
    <property type="match status" value="1"/>
</dbReference>
<keyword evidence="2" id="KW-0547">Nucleotide-binding</keyword>
<dbReference type="KEGG" id="pbj:VN24_21360"/>
<dbReference type="PANTHER" id="PTHR42794:SF1">
    <property type="entry name" value="HEMIN IMPORT ATP-BINDING PROTEIN HMUV"/>
    <property type="match status" value="1"/>
</dbReference>
<dbReference type="GO" id="GO:0005524">
    <property type="term" value="F:ATP binding"/>
    <property type="evidence" value="ECO:0007669"/>
    <property type="project" value="UniProtKB-KW"/>
</dbReference>
<evidence type="ECO:0000313" key="6">
    <source>
        <dbReference type="EMBL" id="AJY76656.1"/>
    </source>
</evidence>
<evidence type="ECO:0000256" key="3">
    <source>
        <dbReference type="ARBA" id="ARBA00022840"/>
    </source>
</evidence>
<dbReference type="OrthoDB" id="9787851at2"/>
<dbReference type="InterPro" id="IPR003593">
    <property type="entry name" value="AAA+_ATPase"/>
</dbReference>
<evidence type="ECO:0000256" key="1">
    <source>
        <dbReference type="ARBA" id="ARBA00022448"/>
    </source>
</evidence>
<dbReference type="AlphaFoldDB" id="A0A0D5NN26"/>
<keyword evidence="4" id="KW-1278">Translocase</keyword>
<protein>
    <submittedName>
        <fullName evidence="6">ABC transporter ATP-binding protein</fullName>
    </submittedName>
</protein>
<keyword evidence="1" id="KW-0813">Transport</keyword>
<dbReference type="Pfam" id="PF00005">
    <property type="entry name" value="ABC_tran"/>
    <property type="match status" value="1"/>
</dbReference>
<dbReference type="InterPro" id="IPR017871">
    <property type="entry name" value="ABC_transporter-like_CS"/>
</dbReference>
<dbReference type="HOGENOM" id="CLU_000604_1_11_9"/>
<dbReference type="STRING" id="1126833.VN24_21360"/>
<sequence>MIEAKNVAYRLGQTEVLSGLSFTLAPGKLYGIIGPNGVGKSSLLRLISGVEKPAAGQLLLEGKQAAAYPRKELARWLSVLQQGGLPPVGFTVRETVAMGRFPFQNWLGDEEADTEALIDSVLEAMGLSALQHRTMDNLSGGERQRVALAQVMAQQPRLVLLDEPTTYLDIGFQVLLMDTVSGWQRKRGLTAIAVLHDLNLASLYCDEILVLHEGQLAAFGPPADILDAALVRRVYGTEAAAVAHPANGRPQFLLMNGK</sequence>
<reference evidence="7" key="2">
    <citation type="submission" date="2015-03" db="EMBL/GenBank/DDBJ databases">
        <title>Genome sequence of Paenibacillus beijingensis strain DSM 24997T.</title>
        <authorList>
            <person name="Kwak Y."/>
            <person name="Shin J.-H."/>
        </authorList>
    </citation>
    <scope>NUCLEOTIDE SEQUENCE [LARGE SCALE GENOMIC DNA]</scope>
    <source>
        <strain evidence="7">DSM 24997</strain>
    </source>
</reference>
<reference evidence="6 7" key="1">
    <citation type="journal article" date="2015" name="J. Biotechnol.">
        <title>Complete genome sequence of Paenibacillus beijingensis 7188(T) (=DSM 24997(T)), a novel rhizobacterium from jujube garden soil.</title>
        <authorList>
            <person name="Kwak Y."/>
            <person name="Shin J.H."/>
        </authorList>
    </citation>
    <scope>NUCLEOTIDE SEQUENCE [LARGE SCALE GENOMIC DNA]</scope>
    <source>
        <strain evidence="6 7">DSM 24997</strain>
    </source>
</reference>
<dbReference type="FunFam" id="3.40.50.300:FF:000134">
    <property type="entry name" value="Iron-enterobactin ABC transporter ATP-binding protein"/>
    <property type="match status" value="1"/>
</dbReference>
<keyword evidence="3 6" id="KW-0067">ATP-binding</keyword>
<dbReference type="PANTHER" id="PTHR42794">
    <property type="entry name" value="HEMIN IMPORT ATP-BINDING PROTEIN HMUV"/>
    <property type="match status" value="1"/>
</dbReference>
<dbReference type="PATRIC" id="fig|1126833.4.peg.4690"/>
<dbReference type="InterPro" id="IPR027417">
    <property type="entry name" value="P-loop_NTPase"/>
</dbReference>
<dbReference type="Gene3D" id="3.40.50.300">
    <property type="entry name" value="P-loop containing nucleotide triphosphate hydrolases"/>
    <property type="match status" value="1"/>
</dbReference>
<dbReference type="EMBL" id="CP011058">
    <property type="protein sequence ID" value="AJY76656.1"/>
    <property type="molecule type" value="Genomic_DNA"/>
</dbReference>
<dbReference type="InterPro" id="IPR003439">
    <property type="entry name" value="ABC_transporter-like_ATP-bd"/>
</dbReference>
<dbReference type="Proteomes" id="UP000032633">
    <property type="component" value="Chromosome"/>
</dbReference>
<dbReference type="GO" id="GO:0016887">
    <property type="term" value="F:ATP hydrolysis activity"/>
    <property type="evidence" value="ECO:0007669"/>
    <property type="project" value="InterPro"/>
</dbReference>
<keyword evidence="7" id="KW-1185">Reference proteome</keyword>